<dbReference type="Pfam" id="PF00743">
    <property type="entry name" value="FMO-like"/>
    <property type="match status" value="1"/>
</dbReference>
<dbReference type="GO" id="GO:0050661">
    <property type="term" value="F:NADP binding"/>
    <property type="evidence" value="ECO:0007669"/>
    <property type="project" value="InterPro"/>
</dbReference>
<dbReference type="SUPFAM" id="SSF51905">
    <property type="entry name" value="FAD/NAD(P)-binding domain"/>
    <property type="match status" value="2"/>
</dbReference>
<keyword evidence="8" id="KW-1185">Reference proteome</keyword>
<dbReference type="Proteomes" id="UP000319663">
    <property type="component" value="Unassembled WGS sequence"/>
</dbReference>
<comment type="caution">
    <text evidence="7">The sequence shown here is derived from an EMBL/GenBank/DDBJ whole genome shotgun (WGS) entry which is preliminary data.</text>
</comment>
<dbReference type="PANTHER" id="PTHR23023">
    <property type="entry name" value="DIMETHYLANILINE MONOOXYGENASE"/>
    <property type="match status" value="1"/>
</dbReference>
<dbReference type="AlphaFoldDB" id="A0A507R0Q0"/>
<evidence type="ECO:0000313" key="7">
    <source>
        <dbReference type="EMBL" id="TQB73980.1"/>
    </source>
</evidence>
<dbReference type="GO" id="GO:0004499">
    <property type="term" value="F:N,N-dimethylaniline monooxygenase activity"/>
    <property type="evidence" value="ECO:0007669"/>
    <property type="project" value="InterPro"/>
</dbReference>
<comment type="similarity">
    <text evidence="1">Belongs to the FMO family.</text>
</comment>
<accession>A0A507R0Q0</accession>
<dbReference type="STRING" id="5098.A0A507R0Q0"/>
<evidence type="ECO:0000256" key="3">
    <source>
        <dbReference type="ARBA" id="ARBA00022827"/>
    </source>
</evidence>
<dbReference type="InterPro" id="IPR020946">
    <property type="entry name" value="Flavin_mOase-like"/>
</dbReference>
<dbReference type="Pfam" id="PF13450">
    <property type="entry name" value="NAD_binding_8"/>
    <property type="match status" value="1"/>
</dbReference>
<dbReference type="InterPro" id="IPR000960">
    <property type="entry name" value="Flavin_mOase"/>
</dbReference>
<keyword evidence="2" id="KW-0285">Flavoprotein</keyword>
<evidence type="ECO:0000256" key="5">
    <source>
        <dbReference type="ARBA" id="ARBA00023002"/>
    </source>
</evidence>
<feature type="region of interest" description="Disordered" evidence="6">
    <location>
        <begin position="57"/>
        <end position="85"/>
    </location>
</feature>
<reference evidence="7 8" key="1">
    <citation type="submission" date="2019-06" db="EMBL/GenBank/DDBJ databases">
        <title>Wine fermentation using esterase from Monascus purpureus.</title>
        <authorList>
            <person name="Geng C."/>
            <person name="Zhang Y."/>
        </authorList>
    </citation>
    <scope>NUCLEOTIDE SEQUENCE [LARGE SCALE GENOMIC DNA]</scope>
    <source>
        <strain evidence="7">HQ1</strain>
    </source>
</reference>
<gene>
    <name evidence="7" type="ORF">MPDQ_005311</name>
</gene>
<keyword evidence="4" id="KW-0521">NADP</keyword>
<dbReference type="OrthoDB" id="66881at2759"/>
<dbReference type="PIRSF" id="PIRSF000332">
    <property type="entry name" value="FMO"/>
    <property type="match status" value="1"/>
</dbReference>
<keyword evidence="3" id="KW-0274">FAD</keyword>
<keyword evidence="5" id="KW-0560">Oxidoreductase</keyword>
<dbReference type="InterPro" id="IPR050346">
    <property type="entry name" value="FMO-like"/>
</dbReference>
<dbReference type="Gene3D" id="3.50.50.60">
    <property type="entry name" value="FAD/NAD(P)-binding domain"/>
    <property type="match status" value="2"/>
</dbReference>
<evidence type="ECO:0000256" key="4">
    <source>
        <dbReference type="ARBA" id="ARBA00022857"/>
    </source>
</evidence>
<proteinExistence type="inferred from homology"/>
<protein>
    <recommendedName>
        <fullName evidence="9">FAD dependent oxidoreductase domain-containing protein</fullName>
    </recommendedName>
</protein>
<dbReference type="PRINTS" id="PR00419">
    <property type="entry name" value="ADXRDTASE"/>
</dbReference>
<organism evidence="7 8">
    <name type="scientific">Monascus purpureus</name>
    <name type="common">Red mold</name>
    <name type="synonym">Monascus anka</name>
    <dbReference type="NCBI Taxonomy" id="5098"/>
    <lineage>
        <taxon>Eukaryota</taxon>
        <taxon>Fungi</taxon>
        <taxon>Dikarya</taxon>
        <taxon>Ascomycota</taxon>
        <taxon>Pezizomycotina</taxon>
        <taxon>Eurotiomycetes</taxon>
        <taxon>Eurotiomycetidae</taxon>
        <taxon>Eurotiales</taxon>
        <taxon>Aspergillaceae</taxon>
        <taxon>Monascus</taxon>
    </lineage>
</organism>
<dbReference type="EMBL" id="VIFY01000037">
    <property type="protein sequence ID" value="TQB73980.1"/>
    <property type="molecule type" value="Genomic_DNA"/>
</dbReference>
<dbReference type="GO" id="GO:0050660">
    <property type="term" value="F:flavin adenine dinucleotide binding"/>
    <property type="evidence" value="ECO:0007669"/>
    <property type="project" value="InterPro"/>
</dbReference>
<evidence type="ECO:0000313" key="8">
    <source>
        <dbReference type="Proteomes" id="UP000319663"/>
    </source>
</evidence>
<evidence type="ECO:0000256" key="6">
    <source>
        <dbReference type="SAM" id="MobiDB-lite"/>
    </source>
</evidence>
<sequence length="492" mass="54018">MSNLSVNRVAVIGAGISGVVSAAHLLAAGVKVTVFERNKAAGGVWLYDERLPIEPVYPSTKPSAGERPGEAPRGNEKRILEHSPPGPCYEGLTNNVATSLMRVKLNAWPEGTPEFVGHRVMNQYIQDTSKKCGVDGVTVYGARVADVSKYGPKWQVTWSTIQEDPESGEIREHFDTSDFDAVVVASGHYHAPRIPDIPGLAESKTKWPARIQHSKAYRKPEGFEGKDVLLIGGGVSAADIAGEISSVAKDIYQSTRNGSFDLPASVLPENGVRISEIASFELQHSQRASESLPVNEPLPLIVHLKSGQKLCGIHRIIVCTGYHITLPFLREYHEDDTPPEKASDTVIVTDGTMAHNLHKDIFYIPDPTLAFVGVPYYTATFTLFEFQAIVVAAVFSGVVQIPTESSMREEYTERVQQHGAGREFNSLKDKEEIYVQDILRWINSDRAGQGLPPIEGHTDAWLKAKEKQKERFRLRFAGNGQDSKVPVLPACA</sequence>
<name>A0A507R0Q0_MONPU</name>
<evidence type="ECO:0008006" key="9">
    <source>
        <dbReference type="Google" id="ProtNLM"/>
    </source>
</evidence>
<dbReference type="InterPro" id="IPR036188">
    <property type="entry name" value="FAD/NAD-bd_sf"/>
</dbReference>
<evidence type="ECO:0000256" key="2">
    <source>
        <dbReference type="ARBA" id="ARBA00022630"/>
    </source>
</evidence>
<feature type="compositionally biased region" description="Basic and acidic residues" evidence="6">
    <location>
        <begin position="67"/>
        <end position="81"/>
    </location>
</feature>
<evidence type="ECO:0000256" key="1">
    <source>
        <dbReference type="ARBA" id="ARBA00009183"/>
    </source>
</evidence>